<sequence length="128" mass="14560">MYLSSSLMTRTLSDVELEIIENGEDDWVLFAHIMGIVAESSAHSMDYFEALESASSACLELCELGLAHLGRYTDKEYFVAWTEKGDSLQQRLRNELSHPPLEIDSEMNLMRIMLEILPEGLAAWKMQT</sequence>
<dbReference type="EMBL" id="PNQX01000011">
    <property type="protein sequence ID" value="PMQ18514.1"/>
    <property type="molecule type" value="Genomic_DNA"/>
</dbReference>
<protein>
    <submittedName>
        <fullName evidence="1">Uncharacterized protein</fullName>
    </submittedName>
</protein>
<evidence type="ECO:0000313" key="2">
    <source>
        <dbReference type="Proteomes" id="UP000235739"/>
    </source>
</evidence>
<name>A0A2N7RX93_9MICC</name>
<proteinExistence type="predicted"/>
<reference evidence="1 2" key="1">
    <citation type="journal article" date="2017" name="Elife">
        <title>Extensive horizontal gene transfer in cheese-associated bacteria.</title>
        <authorList>
            <person name="Bonham K.S."/>
            <person name="Wolfe B.E."/>
            <person name="Dutton R.J."/>
        </authorList>
    </citation>
    <scope>NUCLEOTIDE SEQUENCE [LARGE SCALE GENOMIC DNA]</scope>
    <source>
        <strain evidence="1 2">JB182</strain>
    </source>
</reference>
<evidence type="ECO:0000313" key="1">
    <source>
        <dbReference type="EMBL" id="PMQ18514.1"/>
    </source>
</evidence>
<organism evidence="1 2">
    <name type="scientific">Glutamicibacter arilaitensis</name>
    <dbReference type="NCBI Taxonomy" id="256701"/>
    <lineage>
        <taxon>Bacteria</taxon>
        <taxon>Bacillati</taxon>
        <taxon>Actinomycetota</taxon>
        <taxon>Actinomycetes</taxon>
        <taxon>Micrococcales</taxon>
        <taxon>Micrococcaceae</taxon>
        <taxon>Glutamicibacter</taxon>
    </lineage>
</organism>
<comment type="caution">
    <text evidence="1">The sequence shown here is derived from an EMBL/GenBank/DDBJ whole genome shotgun (WGS) entry which is preliminary data.</text>
</comment>
<dbReference type="Proteomes" id="UP000235739">
    <property type="component" value="Unassembled WGS sequence"/>
</dbReference>
<gene>
    <name evidence="1" type="ORF">CIK84_18960</name>
</gene>
<accession>A0A2N7RX93</accession>
<dbReference type="AlphaFoldDB" id="A0A2N7RX93"/>